<proteinExistence type="predicted"/>
<gene>
    <name evidence="2" type="ORF">NG900_09420</name>
</gene>
<keyword evidence="3" id="KW-1185">Reference proteome</keyword>
<reference evidence="2" key="2">
    <citation type="journal article" date="2023" name="Front. Microbiol.">
        <title>Ralstonia chuxiongensis sp. nov., Ralstonia mojiangensis sp. nov., and Ralstonia soli sp. nov., isolated from tobacco fields, are three novel species in the family Burkholderiaceae.</title>
        <authorList>
            <person name="Lu C.H."/>
            <person name="Zhang Y.Y."/>
            <person name="Jiang N."/>
            <person name="Chen W."/>
            <person name="Shao X."/>
            <person name="Zhao Z.M."/>
            <person name="Lu W.L."/>
            <person name="Hu X."/>
            <person name="Xi Y.X."/>
            <person name="Zou S.Y."/>
            <person name="Wei Q.J."/>
            <person name="Lin Z.L."/>
            <person name="Gong L."/>
            <person name="Gai X.T."/>
            <person name="Zhang L.Q."/>
            <person name="Li J.Y."/>
            <person name="Jin Y."/>
            <person name="Xia Z.Y."/>
        </authorList>
    </citation>
    <scope>NUCLEOTIDE SEQUENCE</scope>
    <source>
        <strain evidence="2">21MJYT02-11</strain>
    </source>
</reference>
<accession>A0ABT1AJ21</accession>
<dbReference type="PROSITE" id="PS51257">
    <property type="entry name" value="PROKAR_LIPOPROTEIN"/>
    <property type="match status" value="1"/>
</dbReference>
<dbReference type="RefSeq" id="WP_252679567.1">
    <property type="nucleotide sequence ID" value="NZ_JAMXHT010000003.1"/>
</dbReference>
<protein>
    <recommendedName>
        <fullName evidence="4">Secreted protein</fullName>
    </recommendedName>
</protein>
<name>A0ABT1AJ21_9RALS</name>
<organism evidence="2 3">
    <name type="scientific">Ralstonia soli</name>
    <dbReference type="NCBI Taxonomy" id="2953896"/>
    <lineage>
        <taxon>Bacteria</taxon>
        <taxon>Pseudomonadati</taxon>
        <taxon>Pseudomonadota</taxon>
        <taxon>Betaproteobacteria</taxon>
        <taxon>Burkholderiales</taxon>
        <taxon>Burkholderiaceae</taxon>
        <taxon>Ralstonia</taxon>
    </lineage>
</organism>
<feature type="compositionally biased region" description="Polar residues" evidence="1">
    <location>
        <begin position="54"/>
        <end position="78"/>
    </location>
</feature>
<sequence length="113" mass="12731">MKPSILPWVLAVTASCVALDAFSQDTDQSILLRQIRDQMALQQLQQQQAELRGKSTTSLFDQIDSSTSTPERTRNTVEQTRQLQLQNEIMAQCLQLLRNGENSLPSICNSMVH</sequence>
<comment type="caution">
    <text evidence="2">The sequence shown here is derived from an EMBL/GenBank/DDBJ whole genome shotgun (WGS) entry which is preliminary data.</text>
</comment>
<evidence type="ECO:0000313" key="3">
    <source>
        <dbReference type="Proteomes" id="UP001162811"/>
    </source>
</evidence>
<reference evidence="2" key="1">
    <citation type="submission" date="2022-06" db="EMBL/GenBank/DDBJ databases">
        <authorList>
            <person name="Lu C.-H."/>
        </authorList>
    </citation>
    <scope>NUCLEOTIDE SEQUENCE</scope>
    <source>
        <strain evidence="2">21MJYT02-11</strain>
    </source>
</reference>
<evidence type="ECO:0000313" key="2">
    <source>
        <dbReference type="EMBL" id="MCO5398414.1"/>
    </source>
</evidence>
<feature type="region of interest" description="Disordered" evidence="1">
    <location>
        <begin position="51"/>
        <end position="78"/>
    </location>
</feature>
<evidence type="ECO:0000256" key="1">
    <source>
        <dbReference type="SAM" id="MobiDB-lite"/>
    </source>
</evidence>
<dbReference type="EMBL" id="JAMXHT010000003">
    <property type="protein sequence ID" value="MCO5398414.1"/>
    <property type="molecule type" value="Genomic_DNA"/>
</dbReference>
<dbReference type="Proteomes" id="UP001162811">
    <property type="component" value="Unassembled WGS sequence"/>
</dbReference>
<evidence type="ECO:0008006" key="4">
    <source>
        <dbReference type="Google" id="ProtNLM"/>
    </source>
</evidence>